<evidence type="ECO:0000256" key="4">
    <source>
        <dbReference type="ARBA" id="ARBA00022989"/>
    </source>
</evidence>
<keyword evidence="9" id="KW-1185">Reference proteome</keyword>
<dbReference type="PANTHER" id="PTHR35007">
    <property type="entry name" value="INTEGRAL MEMBRANE PROTEIN-RELATED"/>
    <property type="match status" value="1"/>
</dbReference>
<protein>
    <submittedName>
        <fullName evidence="8">Type II secretion protein F</fullName>
    </submittedName>
</protein>
<evidence type="ECO:0000256" key="5">
    <source>
        <dbReference type="ARBA" id="ARBA00023136"/>
    </source>
</evidence>
<accession>A0A5N0TPC4</accession>
<comment type="caution">
    <text evidence="8">The sequence shown here is derived from an EMBL/GenBank/DDBJ whole genome shotgun (WGS) entry which is preliminary data.</text>
</comment>
<evidence type="ECO:0000259" key="7">
    <source>
        <dbReference type="Pfam" id="PF00482"/>
    </source>
</evidence>
<evidence type="ECO:0000256" key="3">
    <source>
        <dbReference type="ARBA" id="ARBA00022692"/>
    </source>
</evidence>
<dbReference type="Proteomes" id="UP000326838">
    <property type="component" value="Unassembled WGS sequence"/>
</dbReference>
<feature type="transmembrane region" description="Helical" evidence="6">
    <location>
        <begin position="254"/>
        <end position="273"/>
    </location>
</feature>
<feature type="transmembrane region" description="Helical" evidence="6">
    <location>
        <begin position="220"/>
        <end position="242"/>
    </location>
</feature>
<reference evidence="9" key="1">
    <citation type="submission" date="2019-09" db="EMBL/GenBank/DDBJ databases">
        <title>Mumia zhuanghuii sp. nov. isolated from the intestinal contents of plateau pika (Ochotona curzoniae) in the Qinghai-Tibet plateau of China.</title>
        <authorList>
            <person name="Tian Z."/>
        </authorList>
    </citation>
    <scope>NUCLEOTIDE SEQUENCE [LARGE SCALE GENOMIC DNA]</scope>
    <source>
        <strain evidence="9">L-033</strain>
    </source>
</reference>
<keyword evidence="3 6" id="KW-0812">Transmembrane</keyword>
<evidence type="ECO:0000256" key="1">
    <source>
        <dbReference type="ARBA" id="ARBA00004651"/>
    </source>
</evidence>
<gene>
    <name evidence="8" type="ORF">F6B40_03800</name>
</gene>
<keyword evidence="4 6" id="KW-1133">Transmembrane helix</keyword>
<evidence type="ECO:0000313" key="9">
    <source>
        <dbReference type="Proteomes" id="UP000326838"/>
    </source>
</evidence>
<dbReference type="GO" id="GO:0005886">
    <property type="term" value="C:plasma membrane"/>
    <property type="evidence" value="ECO:0007669"/>
    <property type="project" value="UniProtKB-SubCell"/>
</dbReference>
<dbReference type="Pfam" id="PF00482">
    <property type="entry name" value="T2SSF"/>
    <property type="match status" value="1"/>
</dbReference>
<keyword evidence="5 6" id="KW-0472">Membrane</keyword>
<evidence type="ECO:0000256" key="6">
    <source>
        <dbReference type="SAM" id="Phobius"/>
    </source>
</evidence>
<proteinExistence type="predicted"/>
<keyword evidence="2" id="KW-1003">Cell membrane</keyword>
<evidence type="ECO:0000313" key="8">
    <source>
        <dbReference type="EMBL" id="KAA9135249.1"/>
    </source>
</evidence>
<dbReference type="AlphaFoldDB" id="A0A5N0TPC4"/>
<comment type="subcellular location">
    <subcellularLocation>
        <location evidence="1">Cell membrane</location>
        <topology evidence="1">Multi-pass membrane protein</topology>
    </subcellularLocation>
</comment>
<dbReference type="PANTHER" id="PTHR35007:SF3">
    <property type="entry name" value="POSSIBLE CONSERVED ALANINE RICH MEMBRANE PROTEIN"/>
    <property type="match status" value="1"/>
</dbReference>
<dbReference type="InterPro" id="IPR018076">
    <property type="entry name" value="T2SS_GspF_dom"/>
</dbReference>
<sequence length="286" mass="29875">MTVLLGALLAAGLLLMLAPRLWPGRSVLPARPQRESAPARLLAAAGLAHIGPGALAVASASSGVVSAAVAWLPTQVPAFSLLAGLAGAVAPVGWLQARARRLMKVRRALWPDVCDLLIASVRAGLALPDAVSALQVSAPAVLRPAFAVYARDLAASGHFDASLDRLKATLADPVADRILETLRMARQVGGTELVPVLRSLSASVRADAALRAEVEARQSWVRGAAVLGVIAPWVILVLLALRPEGSRAYSSPEGVVLIIVGAAVSVIAFRLMLRVGRLPEPRRWFA</sequence>
<feature type="transmembrane region" description="Helical" evidence="6">
    <location>
        <begin position="78"/>
        <end position="97"/>
    </location>
</feature>
<dbReference type="EMBL" id="VYUY01000006">
    <property type="protein sequence ID" value="KAA9135249.1"/>
    <property type="molecule type" value="Genomic_DNA"/>
</dbReference>
<feature type="domain" description="Type II secretion system protein GspF" evidence="7">
    <location>
        <begin position="114"/>
        <end position="239"/>
    </location>
</feature>
<evidence type="ECO:0000256" key="2">
    <source>
        <dbReference type="ARBA" id="ARBA00022475"/>
    </source>
</evidence>
<organism evidence="8 9">
    <name type="scientific">Microbacterium caowuchunii</name>
    <dbReference type="NCBI Taxonomy" id="2614638"/>
    <lineage>
        <taxon>Bacteria</taxon>
        <taxon>Bacillati</taxon>
        <taxon>Actinomycetota</taxon>
        <taxon>Actinomycetes</taxon>
        <taxon>Micrococcales</taxon>
        <taxon>Microbacteriaceae</taxon>
        <taxon>Microbacterium</taxon>
    </lineage>
</organism>
<name>A0A5N0TPC4_9MICO</name>